<dbReference type="GO" id="GO:0005743">
    <property type="term" value="C:mitochondrial inner membrane"/>
    <property type="evidence" value="ECO:0007669"/>
    <property type="project" value="UniProtKB-SubCell"/>
</dbReference>
<dbReference type="FunFam" id="3.40.50.300:FF:000595">
    <property type="entry name" value="ATPase family AAA domain-containing protein 3"/>
    <property type="match status" value="1"/>
</dbReference>
<keyword evidence="3 10" id="KW-0547">Nucleotide-binding</keyword>
<dbReference type="Proteomes" id="UP000198341">
    <property type="component" value="Chromosome 1"/>
</dbReference>
<evidence type="ECO:0000259" key="13">
    <source>
        <dbReference type="SMART" id="SM00382"/>
    </source>
</evidence>
<dbReference type="EMBL" id="FO082278">
    <property type="protein sequence ID" value="CCO13982.1"/>
    <property type="molecule type" value="Genomic_DNA"/>
</dbReference>
<dbReference type="GO" id="GO:0042645">
    <property type="term" value="C:mitochondrial nucleoid"/>
    <property type="evidence" value="ECO:0007669"/>
    <property type="project" value="UniProtKB-SubCell"/>
</dbReference>
<dbReference type="PROSITE" id="PS00674">
    <property type="entry name" value="AAA"/>
    <property type="match status" value="1"/>
</dbReference>
<comment type="similarity">
    <text evidence="10">Belongs to the AAA ATPase family.</text>
</comment>
<accession>K8E8N1</accession>
<dbReference type="GO" id="GO:0005524">
    <property type="term" value="F:ATP binding"/>
    <property type="evidence" value="ECO:0007669"/>
    <property type="project" value="UniProtKB-KW"/>
</dbReference>
<feature type="domain" description="AAA+ ATPase" evidence="13">
    <location>
        <begin position="382"/>
        <end position="515"/>
    </location>
</feature>
<evidence type="ECO:0000256" key="4">
    <source>
        <dbReference type="ARBA" id="ARBA00022792"/>
    </source>
</evidence>
<feature type="compositionally biased region" description="Low complexity" evidence="12">
    <location>
        <begin position="71"/>
        <end position="83"/>
    </location>
</feature>
<feature type="region of interest" description="Disordered" evidence="12">
    <location>
        <begin position="1"/>
        <end position="27"/>
    </location>
</feature>
<evidence type="ECO:0000313" key="15">
    <source>
        <dbReference type="Proteomes" id="UP000198341"/>
    </source>
</evidence>
<name>K8E8N1_9CHLO</name>
<feature type="region of interest" description="Disordered" evidence="12">
    <location>
        <begin position="124"/>
        <end position="145"/>
    </location>
</feature>
<dbReference type="PANTHER" id="PTHR23075:SF0">
    <property type="entry name" value="ATPASE FAMILY AAA DOMAIN-CONTAINING PROTEIN 3"/>
    <property type="match status" value="1"/>
</dbReference>
<dbReference type="GO" id="GO:0016887">
    <property type="term" value="F:ATP hydrolysis activity"/>
    <property type="evidence" value="ECO:0007669"/>
    <property type="project" value="InterPro"/>
</dbReference>
<evidence type="ECO:0000256" key="8">
    <source>
        <dbReference type="ARBA" id="ARBA00023136"/>
    </source>
</evidence>
<keyword evidence="9" id="KW-1135">Mitochondrion nucleoid</keyword>
<feature type="compositionally biased region" description="Basic and acidic residues" evidence="12">
    <location>
        <begin position="124"/>
        <end position="133"/>
    </location>
</feature>
<comment type="subcellular location">
    <subcellularLocation>
        <location evidence="1">Mitochondrion inner membrane</location>
    </subcellularLocation>
    <subcellularLocation>
        <location evidence="2">Mitochondrion matrix</location>
        <location evidence="2">Mitochondrion nucleoid</location>
    </subcellularLocation>
</comment>
<evidence type="ECO:0000256" key="3">
    <source>
        <dbReference type="ARBA" id="ARBA00022741"/>
    </source>
</evidence>
<organism evidence="14 15">
    <name type="scientific">Bathycoccus prasinos</name>
    <dbReference type="NCBI Taxonomy" id="41875"/>
    <lineage>
        <taxon>Eukaryota</taxon>
        <taxon>Viridiplantae</taxon>
        <taxon>Chlorophyta</taxon>
        <taxon>Mamiellophyceae</taxon>
        <taxon>Mamiellales</taxon>
        <taxon>Bathycoccaceae</taxon>
        <taxon>Bathycoccus</taxon>
    </lineage>
</organism>
<dbReference type="OrthoDB" id="199596at2759"/>
<feature type="coiled-coil region" evidence="11">
    <location>
        <begin position="153"/>
        <end position="221"/>
    </location>
</feature>
<keyword evidence="7" id="KW-0496">Mitochondrion</keyword>
<evidence type="ECO:0000256" key="10">
    <source>
        <dbReference type="RuleBase" id="RU003651"/>
    </source>
</evidence>
<keyword evidence="6 11" id="KW-0175">Coiled coil</keyword>
<evidence type="ECO:0000256" key="2">
    <source>
        <dbReference type="ARBA" id="ARBA00004436"/>
    </source>
</evidence>
<evidence type="ECO:0000256" key="12">
    <source>
        <dbReference type="SAM" id="MobiDB-lite"/>
    </source>
</evidence>
<dbReference type="PANTHER" id="PTHR23075">
    <property type="entry name" value="PUTATIVE ATP-ASE"/>
    <property type="match status" value="1"/>
</dbReference>
<dbReference type="AlphaFoldDB" id="K8E8N1"/>
<dbReference type="InterPro" id="IPR003959">
    <property type="entry name" value="ATPase_AAA_core"/>
</dbReference>
<dbReference type="InterPro" id="IPR003960">
    <property type="entry name" value="ATPase_AAA_CS"/>
</dbReference>
<dbReference type="eggNOG" id="KOG0742">
    <property type="taxonomic scope" value="Eukaryota"/>
</dbReference>
<evidence type="ECO:0000256" key="6">
    <source>
        <dbReference type="ARBA" id="ARBA00023054"/>
    </source>
</evidence>
<sequence length="639" mass="70034">MGSRRDDTTDISGGTHSSSSSSSSVGKMRDFARKYNVLFSTAECADESSSSSSSGKTTKRMPFLGGGARGGSTSSSEGGSNKSQNAAFDPEALERGAKALREINKSPYAKNVIDLSGKQEVTKQTEAKAEEARMNAVAAQHATEREKVMWEQQRKLETQRAEQNAQLKQYEDELARKRQQGENEAARARNAELVKMQEQAAERAEALRRDTERKIQMEKRATEEFKAKLEQENMRAKAIAEAEGRTLENRQNEDVIRRQMLAKVEAETTKAIKVVQEGMVYFGRGATELLSNPQQMTMLVGGLSVLAAGVYSSREGAKFGFKQLEKYLGQPSLIRETSRGAFWKPQSAGANILGDVQLEKSMETRVKQLATATANTRARKAPFRNILLYGPPGTGKTMAAKRLARHSGLDYALMTGGDVAPLGASAVTKIHEMFDWAGTSRKGLLLFIDEADAFLAKRGGNVASQETRSALNALLYRTGEMSRDVTLVMATNRPEDLDSAVLDRVDETMEFALPDEETRFRLVKQYFDKLIVRGADPGDEQPSRTFLGGIMKTLGFGKIPDRPVPVNGVTEEHLRDVAKKTVGFSGREISKLMASVQSSAHGSDDGAATPEMLNTMTQFKIQEHANKTKAFAAEGANKK</sequence>
<dbReference type="GO" id="GO:0008270">
    <property type="term" value="F:zinc ion binding"/>
    <property type="evidence" value="ECO:0007669"/>
    <property type="project" value="TreeGrafter"/>
</dbReference>
<protein>
    <recommendedName>
        <fullName evidence="13">AAA+ ATPase domain-containing protein</fullName>
    </recommendedName>
</protein>
<dbReference type="SUPFAM" id="SSF52540">
    <property type="entry name" value="P-loop containing nucleoside triphosphate hydrolases"/>
    <property type="match status" value="1"/>
</dbReference>
<evidence type="ECO:0000313" key="14">
    <source>
        <dbReference type="EMBL" id="CCO13982.1"/>
    </source>
</evidence>
<gene>
    <name evidence="14" type="ORF">Bathy01g05640</name>
</gene>
<dbReference type="Pfam" id="PF00004">
    <property type="entry name" value="AAA"/>
    <property type="match status" value="1"/>
</dbReference>
<evidence type="ECO:0000256" key="9">
    <source>
        <dbReference type="ARBA" id="ARBA00023271"/>
    </source>
</evidence>
<dbReference type="Gene3D" id="3.40.50.300">
    <property type="entry name" value="P-loop containing nucleotide triphosphate hydrolases"/>
    <property type="match status" value="1"/>
</dbReference>
<dbReference type="RefSeq" id="XP_007515103.1">
    <property type="nucleotide sequence ID" value="XM_007515041.1"/>
</dbReference>
<dbReference type="GO" id="GO:0007005">
    <property type="term" value="P:mitochondrion organization"/>
    <property type="evidence" value="ECO:0007669"/>
    <property type="project" value="TreeGrafter"/>
</dbReference>
<evidence type="ECO:0000256" key="5">
    <source>
        <dbReference type="ARBA" id="ARBA00022840"/>
    </source>
</evidence>
<dbReference type="STRING" id="41875.K8E8N1"/>
<dbReference type="GeneID" id="19018299"/>
<dbReference type="InterPro" id="IPR021911">
    <property type="entry name" value="ATAD3_N"/>
</dbReference>
<evidence type="ECO:0000256" key="7">
    <source>
        <dbReference type="ARBA" id="ARBA00023128"/>
    </source>
</evidence>
<evidence type="ECO:0000256" key="1">
    <source>
        <dbReference type="ARBA" id="ARBA00004273"/>
    </source>
</evidence>
<feature type="region of interest" description="Disordered" evidence="12">
    <location>
        <begin position="42"/>
        <end position="93"/>
    </location>
</feature>
<dbReference type="InterPro" id="IPR003593">
    <property type="entry name" value="AAA+_ATPase"/>
</dbReference>
<dbReference type="SMART" id="SM00382">
    <property type="entry name" value="AAA"/>
    <property type="match status" value="1"/>
</dbReference>
<proteinExistence type="inferred from homology"/>
<keyword evidence="8" id="KW-0472">Membrane</keyword>
<dbReference type="Pfam" id="PF12037">
    <property type="entry name" value="ATAD3_N"/>
    <property type="match status" value="1"/>
</dbReference>
<keyword evidence="5 10" id="KW-0067">ATP-binding</keyword>
<keyword evidence="15" id="KW-1185">Reference proteome</keyword>
<dbReference type="InterPro" id="IPR027417">
    <property type="entry name" value="P-loop_NTPase"/>
</dbReference>
<keyword evidence="4" id="KW-0999">Mitochondrion inner membrane</keyword>
<evidence type="ECO:0000256" key="11">
    <source>
        <dbReference type="SAM" id="Coils"/>
    </source>
</evidence>
<dbReference type="KEGG" id="bpg:Bathy01g05640"/>
<reference evidence="14 15" key="1">
    <citation type="submission" date="2011-10" db="EMBL/GenBank/DDBJ databases">
        <authorList>
            <person name="Genoscope - CEA"/>
        </authorList>
    </citation>
    <scope>NUCLEOTIDE SEQUENCE [LARGE SCALE GENOMIC DNA]</scope>
    <source>
        <strain evidence="14 15">RCC 1105</strain>
    </source>
</reference>